<evidence type="ECO:0000256" key="3">
    <source>
        <dbReference type="ARBA" id="ARBA00022475"/>
    </source>
</evidence>
<evidence type="ECO:0000313" key="9">
    <source>
        <dbReference type="EMBL" id="PWJ56308.1"/>
    </source>
</evidence>
<evidence type="ECO:0000256" key="2">
    <source>
        <dbReference type="ARBA" id="ARBA00022448"/>
    </source>
</evidence>
<dbReference type="AlphaFoldDB" id="A0A316AGB6"/>
<gene>
    <name evidence="9" type="ORF">BXY45_101284</name>
</gene>
<feature type="transmembrane region" description="Helical" evidence="7">
    <location>
        <begin position="127"/>
        <end position="146"/>
    </location>
</feature>
<evidence type="ECO:0000256" key="4">
    <source>
        <dbReference type="ARBA" id="ARBA00022692"/>
    </source>
</evidence>
<protein>
    <submittedName>
        <fullName evidence="9">NitT/TauT family transport system permease protein</fullName>
    </submittedName>
</protein>
<keyword evidence="2 7" id="KW-0813">Transport</keyword>
<keyword evidence="5 7" id="KW-1133">Transmembrane helix</keyword>
<dbReference type="GO" id="GO:0055085">
    <property type="term" value="P:transmembrane transport"/>
    <property type="evidence" value="ECO:0007669"/>
    <property type="project" value="InterPro"/>
</dbReference>
<dbReference type="Gene3D" id="1.10.3720.10">
    <property type="entry name" value="MetI-like"/>
    <property type="match status" value="1"/>
</dbReference>
<evidence type="ECO:0000256" key="6">
    <source>
        <dbReference type="ARBA" id="ARBA00023136"/>
    </source>
</evidence>
<comment type="caution">
    <text evidence="9">The sequence shown here is derived from an EMBL/GenBank/DDBJ whole genome shotgun (WGS) entry which is preliminary data.</text>
</comment>
<feature type="transmembrane region" description="Helical" evidence="7">
    <location>
        <begin position="61"/>
        <end position="85"/>
    </location>
</feature>
<keyword evidence="3" id="KW-1003">Cell membrane</keyword>
<reference evidence="9 10" key="1">
    <citation type="submission" date="2018-03" db="EMBL/GenBank/DDBJ databases">
        <title>Genomic Encyclopedia of Archaeal and Bacterial Type Strains, Phase II (KMG-II): from individual species to whole genera.</title>
        <authorList>
            <person name="Goeker M."/>
        </authorList>
    </citation>
    <scope>NUCLEOTIDE SEQUENCE [LARGE SCALE GENOMIC DNA]</scope>
    <source>
        <strain evidence="9 10">DSM 44889</strain>
    </source>
</reference>
<dbReference type="SUPFAM" id="SSF161098">
    <property type="entry name" value="MetI-like"/>
    <property type="match status" value="1"/>
</dbReference>
<evidence type="ECO:0000256" key="7">
    <source>
        <dbReference type="RuleBase" id="RU363032"/>
    </source>
</evidence>
<feature type="transmembrane region" description="Helical" evidence="7">
    <location>
        <begin position="223"/>
        <end position="246"/>
    </location>
</feature>
<feature type="transmembrane region" description="Helical" evidence="7">
    <location>
        <begin position="179"/>
        <end position="203"/>
    </location>
</feature>
<evidence type="ECO:0000259" key="8">
    <source>
        <dbReference type="PROSITE" id="PS50928"/>
    </source>
</evidence>
<comment type="similarity">
    <text evidence="7">Belongs to the binding-protein-dependent transport system permease family.</text>
</comment>
<sequence length="259" mass="27046">MRRWWHPAIWAPAVVALLVLAVVWQLVAARLVERGQTYLLPLPADVVAELVGSPGTYLSDAWTTLSTALLGVLLGGVLAAVLAVLLSEVPLLARAILPLAVVLNTTPVVAFAPALVVAFGFGRTPKVLVTAVVVFFPVLVTLLQGLRAAPPDALMVLRSLRASRAEVLLRLRLPSALPALFTALRVVLPLSVVGAVVAEFVAAGSSSGLGTLITTSAANYQLAPVYAAIIVLAVMGVALLGVVVAVERRVLARYAPGRR</sequence>
<dbReference type="InterPro" id="IPR035906">
    <property type="entry name" value="MetI-like_sf"/>
</dbReference>
<accession>A0A316AGB6</accession>
<keyword evidence="4 7" id="KW-0812">Transmembrane</keyword>
<comment type="subcellular location">
    <subcellularLocation>
        <location evidence="1 7">Cell membrane</location>
        <topology evidence="1 7">Multi-pass membrane protein</topology>
    </subcellularLocation>
</comment>
<dbReference type="Pfam" id="PF00528">
    <property type="entry name" value="BPD_transp_1"/>
    <property type="match status" value="1"/>
</dbReference>
<dbReference type="PROSITE" id="PS50928">
    <property type="entry name" value="ABC_TM1"/>
    <property type="match status" value="1"/>
</dbReference>
<dbReference type="RefSeq" id="WP_211319132.1">
    <property type="nucleotide sequence ID" value="NZ_QGDQ01000001.1"/>
</dbReference>
<dbReference type="PANTHER" id="PTHR30151">
    <property type="entry name" value="ALKANE SULFONATE ABC TRANSPORTER-RELATED, MEMBRANE SUBUNIT"/>
    <property type="match status" value="1"/>
</dbReference>
<proteinExistence type="inferred from homology"/>
<feature type="transmembrane region" description="Helical" evidence="7">
    <location>
        <begin position="97"/>
        <end position="121"/>
    </location>
</feature>
<dbReference type="PANTHER" id="PTHR30151:SF20">
    <property type="entry name" value="ABC TRANSPORTER PERMEASE PROTEIN HI_0355-RELATED"/>
    <property type="match status" value="1"/>
</dbReference>
<dbReference type="GO" id="GO:0005886">
    <property type="term" value="C:plasma membrane"/>
    <property type="evidence" value="ECO:0007669"/>
    <property type="project" value="UniProtKB-SubCell"/>
</dbReference>
<feature type="domain" description="ABC transmembrane type-1" evidence="8">
    <location>
        <begin position="61"/>
        <end position="241"/>
    </location>
</feature>
<keyword evidence="10" id="KW-1185">Reference proteome</keyword>
<evidence type="ECO:0000313" key="10">
    <source>
        <dbReference type="Proteomes" id="UP000245469"/>
    </source>
</evidence>
<dbReference type="InterPro" id="IPR000515">
    <property type="entry name" value="MetI-like"/>
</dbReference>
<dbReference type="CDD" id="cd06261">
    <property type="entry name" value="TM_PBP2"/>
    <property type="match status" value="1"/>
</dbReference>
<dbReference type="Proteomes" id="UP000245469">
    <property type="component" value="Unassembled WGS sequence"/>
</dbReference>
<evidence type="ECO:0000256" key="5">
    <source>
        <dbReference type="ARBA" id="ARBA00022989"/>
    </source>
</evidence>
<keyword evidence="6 7" id="KW-0472">Membrane</keyword>
<evidence type="ECO:0000256" key="1">
    <source>
        <dbReference type="ARBA" id="ARBA00004651"/>
    </source>
</evidence>
<name>A0A316AGB6_9ACTN</name>
<dbReference type="EMBL" id="QGDQ01000001">
    <property type="protein sequence ID" value="PWJ56308.1"/>
    <property type="molecule type" value="Genomic_DNA"/>
</dbReference>
<organism evidence="9 10">
    <name type="scientific">Quadrisphaera granulorum</name>
    <dbReference type="NCBI Taxonomy" id="317664"/>
    <lineage>
        <taxon>Bacteria</taxon>
        <taxon>Bacillati</taxon>
        <taxon>Actinomycetota</taxon>
        <taxon>Actinomycetes</taxon>
        <taxon>Kineosporiales</taxon>
        <taxon>Kineosporiaceae</taxon>
        <taxon>Quadrisphaera</taxon>
    </lineage>
</organism>